<dbReference type="OrthoDB" id="7486196at2759"/>
<feature type="domain" description="CFA20" evidence="1">
    <location>
        <begin position="66"/>
        <end position="173"/>
    </location>
</feature>
<sequence>MLRSSVQPPYISIFSSSGSNPLALYDVSVTKDDSSALVFIVNDADDADPGSTMLSLPDLHSGRLGKSIAQNVLHIQSPSLPSTYIQSRGHLGIRHPWVHIQVRNLLRDWSFELGFEDESRRSGVARLSTFQVAPVLIPDASLLHLPLAFPLSSPTLASGWATISVDLSSLIPSFVDASLVDRSDVDSDTEDEQGSSNLTWDAPRSFKELLYVKVYANCRIRRIWTSQTGSDAGLPWEFKLYAG</sequence>
<proteinExistence type="predicted"/>
<dbReference type="Proteomes" id="UP000054007">
    <property type="component" value="Unassembled WGS sequence"/>
</dbReference>
<dbReference type="EMBL" id="KN880501">
    <property type="protein sequence ID" value="KIY68515.1"/>
    <property type="molecule type" value="Genomic_DNA"/>
</dbReference>
<keyword evidence="3" id="KW-1185">Reference proteome</keyword>
<accession>A0A0D7BEA1</accession>
<protein>
    <recommendedName>
        <fullName evidence="1">CFA20 domain-containing protein</fullName>
    </recommendedName>
</protein>
<evidence type="ECO:0000313" key="3">
    <source>
        <dbReference type="Proteomes" id="UP000054007"/>
    </source>
</evidence>
<dbReference type="Pfam" id="PF05018">
    <property type="entry name" value="CFA20_dom"/>
    <property type="match status" value="1"/>
</dbReference>
<dbReference type="InterPro" id="IPR040441">
    <property type="entry name" value="CFA20/CFAP20DC"/>
</dbReference>
<reference evidence="2 3" key="1">
    <citation type="journal article" date="2015" name="Fungal Genet. Biol.">
        <title>Evolution of novel wood decay mechanisms in Agaricales revealed by the genome sequences of Fistulina hepatica and Cylindrobasidium torrendii.</title>
        <authorList>
            <person name="Floudas D."/>
            <person name="Held B.W."/>
            <person name="Riley R."/>
            <person name="Nagy L.G."/>
            <person name="Koehler G."/>
            <person name="Ransdell A.S."/>
            <person name="Younus H."/>
            <person name="Chow J."/>
            <person name="Chiniquy J."/>
            <person name="Lipzen A."/>
            <person name="Tritt A."/>
            <person name="Sun H."/>
            <person name="Haridas S."/>
            <person name="LaButti K."/>
            <person name="Ohm R.A."/>
            <person name="Kues U."/>
            <person name="Blanchette R.A."/>
            <person name="Grigoriev I.V."/>
            <person name="Minto R.E."/>
            <person name="Hibbett D.S."/>
        </authorList>
    </citation>
    <scope>NUCLEOTIDE SEQUENCE [LARGE SCALE GENOMIC DNA]</scope>
    <source>
        <strain evidence="2 3">FP15055 ss-10</strain>
    </source>
</reference>
<dbReference type="AlphaFoldDB" id="A0A0D7BEA1"/>
<dbReference type="PANTHER" id="PTHR12458">
    <property type="entry name" value="ORF PROTEIN"/>
    <property type="match status" value="1"/>
</dbReference>
<evidence type="ECO:0000313" key="2">
    <source>
        <dbReference type="EMBL" id="KIY68515.1"/>
    </source>
</evidence>
<evidence type="ECO:0000259" key="1">
    <source>
        <dbReference type="Pfam" id="PF05018"/>
    </source>
</evidence>
<organism evidence="2 3">
    <name type="scientific">Cylindrobasidium torrendii FP15055 ss-10</name>
    <dbReference type="NCBI Taxonomy" id="1314674"/>
    <lineage>
        <taxon>Eukaryota</taxon>
        <taxon>Fungi</taxon>
        <taxon>Dikarya</taxon>
        <taxon>Basidiomycota</taxon>
        <taxon>Agaricomycotina</taxon>
        <taxon>Agaricomycetes</taxon>
        <taxon>Agaricomycetidae</taxon>
        <taxon>Agaricales</taxon>
        <taxon>Marasmiineae</taxon>
        <taxon>Physalacriaceae</taxon>
        <taxon>Cylindrobasidium</taxon>
    </lineage>
</organism>
<gene>
    <name evidence="2" type="ORF">CYLTODRAFT_395283</name>
</gene>
<dbReference type="InterPro" id="IPR007714">
    <property type="entry name" value="CFA20_dom"/>
</dbReference>
<dbReference type="STRING" id="1314674.A0A0D7BEA1"/>
<name>A0A0D7BEA1_9AGAR</name>